<dbReference type="InterPro" id="IPR001173">
    <property type="entry name" value="Glyco_trans_2-like"/>
</dbReference>
<dbReference type="InterPro" id="IPR029044">
    <property type="entry name" value="Nucleotide-diphossugar_trans"/>
</dbReference>
<evidence type="ECO:0000313" key="7">
    <source>
        <dbReference type="Proteomes" id="UP001524587"/>
    </source>
</evidence>
<protein>
    <submittedName>
        <fullName evidence="6">Glycosyltransferase family 2 protein</fullName>
    </submittedName>
</protein>
<feature type="transmembrane region" description="Helical" evidence="4">
    <location>
        <begin position="391"/>
        <end position="413"/>
    </location>
</feature>
<sequence>MDASLSAVLAERRRVLSPRFSPPPTPAASVLIHGAVMLLWVLLILRAFGGGGLFAWSAGLVYVVYDTLLLVFVFRQSLFLVRKHAEAAIPAASLPSATVIVAAHNESGVLADTIAALRGQTTPPDCILIADDGSDDGTDRLLRERFGLEPDGGGALRWLRLPRGGKALALNQAIAHADTALVMTIDADTQVEPDALEAMRRAFVLDPALVAATGVLRPFCAPGLSGRLMQWFQGYEYIRNFLSRAAWGRVGALMLLSGAFSCYKRDAVLEVGGFDPDCLVEDYELTHRMRDHSGRDGLGWRMAVIGTAQASTEVPGTPGLFLRQRRRWFGGFLQTQLWYRHMVGNRRYGVLGWAMLPVKAIDTMQPFYGLIGAVLILAFLLHGRFDVLLPVASVIGAKIVLDIGFHLWSLHAYRAWLGRGRRASIPLAILASLLEPFSFQLLRHLGAALGWVSFLRRSRRW</sequence>
<dbReference type="SUPFAM" id="SSF53448">
    <property type="entry name" value="Nucleotide-diphospho-sugar transferases"/>
    <property type="match status" value="1"/>
</dbReference>
<keyword evidence="7" id="KW-1185">Reference proteome</keyword>
<evidence type="ECO:0000259" key="5">
    <source>
        <dbReference type="Pfam" id="PF00535"/>
    </source>
</evidence>
<comment type="similarity">
    <text evidence="1">Belongs to the glycosyltransferase 2 family.</text>
</comment>
<keyword evidence="4" id="KW-1133">Transmembrane helix</keyword>
<evidence type="ECO:0000256" key="4">
    <source>
        <dbReference type="SAM" id="Phobius"/>
    </source>
</evidence>
<feature type="transmembrane region" description="Helical" evidence="4">
    <location>
        <begin position="425"/>
        <end position="452"/>
    </location>
</feature>
<keyword evidence="4" id="KW-0812">Transmembrane</keyword>
<gene>
    <name evidence="6" type="ORF">NFI95_01350</name>
</gene>
<dbReference type="Proteomes" id="UP001524587">
    <property type="component" value="Unassembled WGS sequence"/>
</dbReference>
<evidence type="ECO:0000256" key="3">
    <source>
        <dbReference type="ARBA" id="ARBA00022679"/>
    </source>
</evidence>
<evidence type="ECO:0000256" key="2">
    <source>
        <dbReference type="ARBA" id="ARBA00022676"/>
    </source>
</evidence>
<organism evidence="6 7">
    <name type="scientific">Endosaccharibacter trunci</name>
    <dbReference type="NCBI Taxonomy" id="2812733"/>
    <lineage>
        <taxon>Bacteria</taxon>
        <taxon>Pseudomonadati</taxon>
        <taxon>Pseudomonadota</taxon>
        <taxon>Alphaproteobacteria</taxon>
        <taxon>Acetobacterales</taxon>
        <taxon>Acetobacteraceae</taxon>
        <taxon>Endosaccharibacter</taxon>
    </lineage>
</organism>
<feature type="transmembrane region" description="Helical" evidence="4">
    <location>
        <begin position="54"/>
        <end position="74"/>
    </location>
</feature>
<dbReference type="Gene3D" id="3.90.550.10">
    <property type="entry name" value="Spore Coat Polysaccharide Biosynthesis Protein SpsA, Chain A"/>
    <property type="match status" value="1"/>
</dbReference>
<evidence type="ECO:0000256" key="1">
    <source>
        <dbReference type="ARBA" id="ARBA00006739"/>
    </source>
</evidence>
<feature type="transmembrane region" description="Helical" evidence="4">
    <location>
        <begin position="367"/>
        <end position="385"/>
    </location>
</feature>
<feature type="domain" description="Glycosyltransferase 2-like" evidence="5">
    <location>
        <begin position="98"/>
        <end position="243"/>
    </location>
</feature>
<dbReference type="CDD" id="cd06423">
    <property type="entry name" value="CESA_like"/>
    <property type="match status" value="1"/>
</dbReference>
<keyword evidence="3" id="KW-0808">Transferase</keyword>
<keyword evidence="2" id="KW-0328">Glycosyltransferase</keyword>
<name>A0ABT1W4N1_9PROT</name>
<dbReference type="Pfam" id="PF00535">
    <property type="entry name" value="Glycos_transf_2"/>
    <property type="match status" value="1"/>
</dbReference>
<dbReference type="PANTHER" id="PTHR43630:SF1">
    <property type="entry name" value="POLY-BETA-1,6-N-ACETYL-D-GLUCOSAMINE SYNTHASE"/>
    <property type="match status" value="1"/>
</dbReference>
<dbReference type="RefSeq" id="WP_422862538.1">
    <property type="nucleotide sequence ID" value="NZ_JAMSKV010000001.1"/>
</dbReference>
<accession>A0ABT1W4N1</accession>
<dbReference type="PANTHER" id="PTHR43630">
    <property type="entry name" value="POLY-BETA-1,6-N-ACETYL-D-GLUCOSAMINE SYNTHASE"/>
    <property type="match status" value="1"/>
</dbReference>
<proteinExistence type="inferred from homology"/>
<evidence type="ECO:0000313" key="6">
    <source>
        <dbReference type="EMBL" id="MCQ8277096.1"/>
    </source>
</evidence>
<feature type="transmembrane region" description="Helical" evidence="4">
    <location>
        <begin position="27"/>
        <end position="48"/>
    </location>
</feature>
<dbReference type="EMBL" id="JAMSKV010000001">
    <property type="protein sequence ID" value="MCQ8277096.1"/>
    <property type="molecule type" value="Genomic_DNA"/>
</dbReference>
<comment type="caution">
    <text evidence="6">The sequence shown here is derived from an EMBL/GenBank/DDBJ whole genome shotgun (WGS) entry which is preliminary data.</text>
</comment>
<keyword evidence="4" id="KW-0472">Membrane</keyword>
<reference evidence="6 7" key="1">
    <citation type="submission" date="2022-06" db="EMBL/GenBank/DDBJ databases">
        <title>Endosaccharibacter gen. nov., sp. nov., endophytic bacteria isolated from sugarcane.</title>
        <authorList>
            <person name="Pitiwittayakul N."/>
            <person name="Yukphan P."/>
            <person name="Charoenyingcharoen P."/>
            <person name="Tanasupawat S."/>
        </authorList>
    </citation>
    <scope>NUCLEOTIDE SEQUENCE [LARGE SCALE GENOMIC DNA]</scope>
    <source>
        <strain evidence="6 7">KSS8</strain>
    </source>
</reference>